<evidence type="ECO:0000259" key="3">
    <source>
        <dbReference type="PROSITE" id="PS50157"/>
    </source>
</evidence>
<dbReference type="PROSITE" id="PS50157">
    <property type="entry name" value="ZINC_FINGER_C2H2_2"/>
    <property type="match status" value="1"/>
</dbReference>
<name>A0A9P8W0P8_9HYPO</name>
<evidence type="ECO:0000256" key="2">
    <source>
        <dbReference type="SAM" id="MobiDB-lite"/>
    </source>
</evidence>
<evidence type="ECO:0000313" key="4">
    <source>
        <dbReference type="EMBL" id="KAH6885875.1"/>
    </source>
</evidence>
<feature type="compositionally biased region" description="Basic and acidic residues" evidence="2">
    <location>
        <begin position="7"/>
        <end position="17"/>
    </location>
</feature>
<organism evidence="4 5">
    <name type="scientific">Thelonectria olida</name>
    <dbReference type="NCBI Taxonomy" id="1576542"/>
    <lineage>
        <taxon>Eukaryota</taxon>
        <taxon>Fungi</taxon>
        <taxon>Dikarya</taxon>
        <taxon>Ascomycota</taxon>
        <taxon>Pezizomycotina</taxon>
        <taxon>Sordariomycetes</taxon>
        <taxon>Hypocreomycetidae</taxon>
        <taxon>Hypocreales</taxon>
        <taxon>Nectriaceae</taxon>
        <taxon>Thelonectria</taxon>
    </lineage>
</organism>
<keyword evidence="1" id="KW-0863">Zinc-finger</keyword>
<dbReference type="PANTHER" id="PTHR38166:SF1">
    <property type="entry name" value="C2H2-TYPE DOMAIN-CONTAINING PROTEIN"/>
    <property type="match status" value="1"/>
</dbReference>
<accession>A0A9P8W0P8</accession>
<dbReference type="Proteomes" id="UP000777438">
    <property type="component" value="Unassembled WGS sequence"/>
</dbReference>
<dbReference type="EMBL" id="JAGPYM010000017">
    <property type="protein sequence ID" value="KAH6885875.1"/>
    <property type="molecule type" value="Genomic_DNA"/>
</dbReference>
<feature type="domain" description="C2H2-type" evidence="3">
    <location>
        <begin position="332"/>
        <end position="352"/>
    </location>
</feature>
<dbReference type="GO" id="GO:0008270">
    <property type="term" value="F:zinc ion binding"/>
    <property type="evidence" value="ECO:0007669"/>
    <property type="project" value="UniProtKB-KW"/>
</dbReference>
<keyword evidence="1" id="KW-0862">Zinc</keyword>
<feature type="region of interest" description="Disordered" evidence="2">
    <location>
        <begin position="207"/>
        <end position="279"/>
    </location>
</feature>
<feature type="region of interest" description="Disordered" evidence="2">
    <location>
        <begin position="1"/>
        <end position="60"/>
    </location>
</feature>
<keyword evidence="1" id="KW-0479">Metal-binding</keyword>
<proteinExistence type="predicted"/>
<keyword evidence="5" id="KW-1185">Reference proteome</keyword>
<dbReference type="AlphaFoldDB" id="A0A9P8W0P8"/>
<comment type="caution">
    <text evidence="4">The sequence shown here is derived from an EMBL/GenBank/DDBJ whole genome shotgun (WGS) entry which is preliminary data.</text>
</comment>
<sequence length="605" mass="68430">MSGYRRPRPDDSAHGDGDILPQNPPTEAAIEQTSDTRTQGAHRISQNEESASNESSLLNQIGSIHSYEEASSHRASQRTSYVARLDDGRISAWLHDRGQDIQGRLLFEPFESSNIRKSSPNNDTPKHVPPHMNAFSTAEAVKDGAPNIKIEYPSESLQTAPSDSSFTPSRVLTTRSPEANMAIKDAIANRLMLRLRIWLDERFQGQANQKTFTSSDQQSRSNPTKTKPSRESSSKSGSGKRQRKDLGDGRSGAGNGDDSNEKDEDDGLGHQKRLRADKNPPSLKFACPFFKHDRIRYGGTDWNWCWISGWPTVHRVKEHLYRRHKVSDSPEYECNRCFEAFNSASVLKDHQRAPDPCQLRDQVHREGIDQEKEQALRRRKHHNGKSTEEKDWVEVYKILFPEARKIPSPYYECVSGMMVERFAMFAQDELPSRLYPRLDPLVGDDREGNPTLDEFRDLTRNALEEIVDAFRQTIESNGVQPETIQPQPPRLDEVVDLVEEEGSVSQQRILDTQAFLPQVSVAVDCPEMGELQDATFLSQFSESWTDAPRPDDCNELARLHSDLVEEAPANMVTEEDVSYFIALLESGKFQDSGYESGNLEENAQP</sequence>
<feature type="compositionally biased region" description="Low complexity" evidence="2">
    <location>
        <begin position="47"/>
        <end position="60"/>
    </location>
</feature>
<feature type="compositionally biased region" description="Polar residues" evidence="2">
    <location>
        <begin position="207"/>
        <end position="222"/>
    </location>
</feature>
<protein>
    <recommendedName>
        <fullName evidence="3">C2H2-type domain-containing protein</fullName>
    </recommendedName>
</protein>
<reference evidence="4 5" key="1">
    <citation type="journal article" date="2021" name="Nat. Commun.">
        <title>Genetic determinants of endophytism in the Arabidopsis root mycobiome.</title>
        <authorList>
            <person name="Mesny F."/>
            <person name="Miyauchi S."/>
            <person name="Thiergart T."/>
            <person name="Pickel B."/>
            <person name="Atanasova L."/>
            <person name="Karlsson M."/>
            <person name="Huettel B."/>
            <person name="Barry K.W."/>
            <person name="Haridas S."/>
            <person name="Chen C."/>
            <person name="Bauer D."/>
            <person name="Andreopoulos W."/>
            <person name="Pangilinan J."/>
            <person name="LaButti K."/>
            <person name="Riley R."/>
            <person name="Lipzen A."/>
            <person name="Clum A."/>
            <person name="Drula E."/>
            <person name="Henrissat B."/>
            <person name="Kohler A."/>
            <person name="Grigoriev I.V."/>
            <person name="Martin F.M."/>
            <person name="Hacquard S."/>
        </authorList>
    </citation>
    <scope>NUCLEOTIDE SEQUENCE [LARGE SCALE GENOMIC DNA]</scope>
    <source>
        <strain evidence="4 5">MPI-CAGE-CH-0241</strain>
    </source>
</reference>
<gene>
    <name evidence="4" type="ORF">B0T10DRAFT_550388</name>
</gene>
<dbReference type="OrthoDB" id="4161727at2759"/>
<dbReference type="InterPro" id="IPR013087">
    <property type="entry name" value="Znf_C2H2_type"/>
</dbReference>
<evidence type="ECO:0000256" key="1">
    <source>
        <dbReference type="PROSITE-ProRule" id="PRU00042"/>
    </source>
</evidence>
<dbReference type="PANTHER" id="PTHR38166">
    <property type="entry name" value="C2H2-TYPE DOMAIN-CONTAINING PROTEIN-RELATED"/>
    <property type="match status" value="1"/>
</dbReference>
<evidence type="ECO:0000313" key="5">
    <source>
        <dbReference type="Proteomes" id="UP000777438"/>
    </source>
</evidence>